<protein>
    <submittedName>
        <fullName evidence="1">Uncharacterized protein</fullName>
    </submittedName>
</protein>
<dbReference type="AlphaFoldDB" id="A0A163MQ32"/>
<evidence type="ECO:0000313" key="1">
    <source>
        <dbReference type="EMBL" id="SAM07451.1"/>
    </source>
</evidence>
<proteinExistence type="predicted"/>
<dbReference type="EMBL" id="LT554760">
    <property type="protein sequence ID" value="SAM07451.1"/>
    <property type="molecule type" value="Genomic_DNA"/>
</dbReference>
<name>A0A163MQ32_ABSGL</name>
<sequence length="101" mass="11388">MHITLPSLSTERPPESIRIALYGSQNKQIKTNTKHKSSHQYIILFVPRPCITPAFVFLPESSTDKVDPTTNYNDALPSPPPKSVCWETKPKVCTHIQTPVF</sequence>
<evidence type="ECO:0000313" key="2">
    <source>
        <dbReference type="Proteomes" id="UP000078561"/>
    </source>
</evidence>
<dbReference type="Proteomes" id="UP000078561">
    <property type="component" value="Unassembled WGS sequence"/>
</dbReference>
<reference evidence="1" key="1">
    <citation type="submission" date="2016-04" db="EMBL/GenBank/DDBJ databases">
        <authorList>
            <person name="Evans L.H."/>
            <person name="Alamgir A."/>
            <person name="Owens N."/>
            <person name="Weber N.D."/>
            <person name="Virtaneva K."/>
            <person name="Barbian K."/>
            <person name="Babar A."/>
            <person name="Rosenke K."/>
        </authorList>
    </citation>
    <scope>NUCLEOTIDE SEQUENCE [LARGE SCALE GENOMIC DNA]</scope>
    <source>
        <strain evidence="1">CBS 101.48</strain>
    </source>
</reference>
<keyword evidence="2" id="KW-1185">Reference proteome</keyword>
<organism evidence="1">
    <name type="scientific">Absidia glauca</name>
    <name type="common">Pin mould</name>
    <dbReference type="NCBI Taxonomy" id="4829"/>
    <lineage>
        <taxon>Eukaryota</taxon>
        <taxon>Fungi</taxon>
        <taxon>Fungi incertae sedis</taxon>
        <taxon>Mucoromycota</taxon>
        <taxon>Mucoromycotina</taxon>
        <taxon>Mucoromycetes</taxon>
        <taxon>Mucorales</taxon>
        <taxon>Cunninghamellaceae</taxon>
        <taxon>Absidia</taxon>
    </lineage>
</organism>
<accession>A0A163MQ32</accession>
<dbReference type="InParanoid" id="A0A163MQ32"/>
<gene>
    <name evidence="1" type="primary">ABSGL_13094.1 scaffold 13659</name>
</gene>